<feature type="compositionally biased region" description="Polar residues" evidence="1">
    <location>
        <begin position="121"/>
        <end position="135"/>
    </location>
</feature>
<dbReference type="Proteomes" id="UP001154114">
    <property type="component" value="Chromosome 14"/>
</dbReference>
<evidence type="ECO:0000256" key="1">
    <source>
        <dbReference type="SAM" id="MobiDB-lite"/>
    </source>
</evidence>
<feature type="region of interest" description="Disordered" evidence="1">
    <location>
        <begin position="249"/>
        <end position="269"/>
    </location>
</feature>
<feature type="compositionally biased region" description="Basic and acidic residues" evidence="1">
    <location>
        <begin position="206"/>
        <end position="230"/>
    </location>
</feature>
<feature type="region of interest" description="Disordered" evidence="1">
    <location>
        <begin position="86"/>
        <end position="230"/>
    </location>
</feature>
<dbReference type="EMBL" id="LR824017">
    <property type="protein sequence ID" value="CAD0201193.1"/>
    <property type="molecule type" value="Genomic_DNA"/>
</dbReference>
<evidence type="ECO:0000313" key="2">
    <source>
        <dbReference type="EMBL" id="CAD0201193.1"/>
    </source>
</evidence>
<dbReference type="AlphaFoldDB" id="A0A9N8L2T3"/>
<dbReference type="OrthoDB" id="7197073at2759"/>
<proteinExistence type="predicted"/>
<gene>
    <name evidence="2" type="ORF">CINC_LOCUS2866</name>
</gene>
<name>A0A9N8L2T3_CHRIL</name>
<sequence length="281" mass="33055">MFNKSRRVVASWRAQLLYLRGRRRATLPHRVNVSPLVAALTSLEREAKENVYAVLDPHIQYEITINKHGEPPKYLSLSKPLTHQRTHAFDPQNVNEINNNDHYDRFSSFKPGPPKARRSNKSNQNYVCKTNNDIQYSKDPHFGKVRSTDTVNHDAQKYNETRDSKNYSRMFERNNSGRKENDRRNQDDFAKDLQNTKRFSNRSWKGTREKERSFEDYTEGNRQHDEDFRPRPGKVREIASKFNKYSSGNVTLSTKKDRPKPLQSYGHQPYLDHVFPDAVEI</sequence>
<accession>A0A9N8L2T3</accession>
<organism evidence="2 3">
    <name type="scientific">Chrysodeixis includens</name>
    <name type="common">Soybean looper</name>
    <name type="synonym">Pseudoplusia includens</name>
    <dbReference type="NCBI Taxonomy" id="689277"/>
    <lineage>
        <taxon>Eukaryota</taxon>
        <taxon>Metazoa</taxon>
        <taxon>Ecdysozoa</taxon>
        <taxon>Arthropoda</taxon>
        <taxon>Hexapoda</taxon>
        <taxon>Insecta</taxon>
        <taxon>Pterygota</taxon>
        <taxon>Neoptera</taxon>
        <taxon>Endopterygota</taxon>
        <taxon>Lepidoptera</taxon>
        <taxon>Glossata</taxon>
        <taxon>Ditrysia</taxon>
        <taxon>Noctuoidea</taxon>
        <taxon>Noctuidae</taxon>
        <taxon>Plusiinae</taxon>
        <taxon>Chrysodeixis</taxon>
    </lineage>
</organism>
<keyword evidence="3" id="KW-1185">Reference proteome</keyword>
<reference evidence="2" key="1">
    <citation type="submission" date="2021-12" db="EMBL/GenBank/DDBJ databases">
        <authorList>
            <person name="King R."/>
        </authorList>
    </citation>
    <scope>NUCLEOTIDE SEQUENCE</scope>
</reference>
<evidence type="ECO:0000313" key="3">
    <source>
        <dbReference type="Proteomes" id="UP001154114"/>
    </source>
</evidence>
<protein>
    <submittedName>
        <fullName evidence="2">Uncharacterized protein</fullName>
    </submittedName>
</protein>
<feature type="compositionally biased region" description="Basic and acidic residues" evidence="1">
    <location>
        <begin position="151"/>
        <end position="195"/>
    </location>
</feature>